<evidence type="ECO:0000313" key="2">
    <source>
        <dbReference type="EMBL" id="CAA9504555.1"/>
    </source>
</evidence>
<protein>
    <recommendedName>
        <fullName evidence="3">DUF3833 domain-containing protein</fullName>
    </recommendedName>
</protein>
<evidence type="ECO:0000256" key="1">
    <source>
        <dbReference type="SAM" id="SignalP"/>
    </source>
</evidence>
<sequence length="166" mass="17737">MRAAAAAAGVLLLNGCATSIQLPAAPGARFDPIAFFTGRSHGEGTLDTVSGSPVRVAVDSVGTRQGAMLVLDQTIRRGTKPPSVRRWTMRLVAPGRYTGTLTDAAGPVTGNVDGPRATIRYTMKNGMQVEQQLALQNDGRTLLNHLQVRRFGLRLATLTETIRKLD</sequence>
<name>A0A6J4ST43_9SPHN</name>
<proteinExistence type="predicted"/>
<feature type="signal peptide" evidence="1">
    <location>
        <begin position="1"/>
        <end position="24"/>
    </location>
</feature>
<gene>
    <name evidence="2" type="ORF">AVDCRST_MAG44-1017</name>
</gene>
<dbReference type="EMBL" id="CADCVY010000069">
    <property type="protein sequence ID" value="CAA9504555.1"/>
    <property type="molecule type" value="Genomic_DNA"/>
</dbReference>
<evidence type="ECO:0008006" key="3">
    <source>
        <dbReference type="Google" id="ProtNLM"/>
    </source>
</evidence>
<dbReference type="Pfam" id="PF12915">
    <property type="entry name" value="DUF3833"/>
    <property type="match status" value="1"/>
</dbReference>
<dbReference type="AlphaFoldDB" id="A0A6J4ST43"/>
<keyword evidence="1" id="KW-0732">Signal</keyword>
<accession>A0A6J4ST43</accession>
<feature type="chain" id="PRO_5026790912" description="DUF3833 domain-containing protein" evidence="1">
    <location>
        <begin position="25"/>
        <end position="166"/>
    </location>
</feature>
<reference evidence="2" key="1">
    <citation type="submission" date="2020-02" db="EMBL/GenBank/DDBJ databases">
        <authorList>
            <person name="Meier V. D."/>
        </authorList>
    </citation>
    <scope>NUCLEOTIDE SEQUENCE</scope>
    <source>
        <strain evidence="2">AVDCRST_MAG44</strain>
    </source>
</reference>
<dbReference type="InterPro" id="IPR024409">
    <property type="entry name" value="DUF3833"/>
</dbReference>
<organism evidence="2">
    <name type="scientific">uncultured Sphingomonas sp</name>
    <dbReference type="NCBI Taxonomy" id="158754"/>
    <lineage>
        <taxon>Bacteria</taxon>
        <taxon>Pseudomonadati</taxon>
        <taxon>Pseudomonadota</taxon>
        <taxon>Alphaproteobacteria</taxon>
        <taxon>Sphingomonadales</taxon>
        <taxon>Sphingomonadaceae</taxon>
        <taxon>Sphingomonas</taxon>
        <taxon>environmental samples</taxon>
    </lineage>
</organism>